<reference evidence="3" key="1">
    <citation type="journal article" date="2015" name="PLoS Genet.">
        <title>Genome Sequence and Transcriptome Analyses of Chrysochromulina tobin: Metabolic Tools for Enhanced Algal Fitness in the Prominent Order Prymnesiales (Haptophyceae).</title>
        <authorList>
            <person name="Hovde B.T."/>
            <person name="Deodato C.R."/>
            <person name="Hunsperger H.M."/>
            <person name="Ryken S.A."/>
            <person name="Yost W."/>
            <person name="Jha R.K."/>
            <person name="Patterson J."/>
            <person name="Monnat R.J. Jr."/>
            <person name="Barlow S.B."/>
            <person name="Starkenburg S.R."/>
            <person name="Cattolico R.A."/>
        </authorList>
    </citation>
    <scope>NUCLEOTIDE SEQUENCE</scope>
    <source>
        <strain evidence="3">CCMP291</strain>
    </source>
</reference>
<protein>
    <submittedName>
        <fullName evidence="2">Uncharacterized protein</fullName>
    </submittedName>
</protein>
<sequence length="300" mass="32980">MLIPSRPERRPELATGSAFDEDDEGLQSEEDISDEVVEVRLGSLWLVAEGRATRIADSRAVDVPDGGSPDTAPDESTKDGFIGSRRRALDAPRLSSGGKAPIGIRSGSPDRKALIGIRSGLPGAVSRLFTRRISGIQGSLQFEVAVAPVAYEANPLRLQLYAAISSIGLSLIDSPEDRAPREVAYFQLQRLRTRLERRRDTCQLTVRVGTLQIDHSGAEAEGSMAVMRQVIPHEKDALPTDLIQLLMLQLHPPGREPIWETLELALHSLQLRFKEDFVVDTLRVILPLLLTPPPPLLMRV</sequence>
<evidence type="ECO:0000313" key="2">
    <source>
        <dbReference type="EMBL" id="KOO33442.1"/>
    </source>
</evidence>
<evidence type="ECO:0000256" key="1">
    <source>
        <dbReference type="SAM" id="MobiDB-lite"/>
    </source>
</evidence>
<feature type="compositionally biased region" description="Acidic residues" evidence="1">
    <location>
        <begin position="19"/>
        <end position="31"/>
    </location>
</feature>
<comment type="caution">
    <text evidence="2">The sequence shown here is derived from an EMBL/GenBank/DDBJ whole genome shotgun (WGS) entry which is preliminary data.</text>
</comment>
<name>A0A0M0K4D9_9EUKA</name>
<feature type="non-terminal residue" evidence="2">
    <location>
        <position position="300"/>
    </location>
</feature>
<gene>
    <name evidence="2" type="ORF">Ctob_012162</name>
</gene>
<evidence type="ECO:0000313" key="3">
    <source>
        <dbReference type="Proteomes" id="UP000037460"/>
    </source>
</evidence>
<organism evidence="2 3">
    <name type="scientific">Chrysochromulina tobinii</name>
    <dbReference type="NCBI Taxonomy" id="1460289"/>
    <lineage>
        <taxon>Eukaryota</taxon>
        <taxon>Haptista</taxon>
        <taxon>Haptophyta</taxon>
        <taxon>Prymnesiophyceae</taxon>
        <taxon>Prymnesiales</taxon>
        <taxon>Chrysochromulinaceae</taxon>
        <taxon>Chrysochromulina</taxon>
    </lineage>
</organism>
<keyword evidence="3" id="KW-1185">Reference proteome</keyword>
<dbReference type="Proteomes" id="UP000037460">
    <property type="component" value="Unassembled WGS sequence"/>
</dbReference>
<feature type="region of interest" description="Disordered" evidence="1">
    <location>
        <begin position="59"/>
        <end position="85"/>
    </location>
</feature>
<proteinExistence type="predicted"/>
<feature type="compositionally biased region" description="Basic and acidic residues" evidence="1">
    <location>
        <begin position="1"/>
        <end position="12"/>
    </location>
</feature>
<dbReference type="AlphaFoldDB" id="A0A0M0K4D9"/>
<accession>A0A0M0K4D9</accession>
<feature type="region of interest" description="Disordered" evidence="1">
    <location>
        <begin position="1"/>
        <end position="31"/>
    </location>
</feature>
<dbReference type="EMBL" id="JWZX01001519">
    <property type="protein sequence ID" value="KOO33442.1"/>
    <property type="molecule type" value="Genomic_DNA"/>
</dbReference>